<feature type="region of interest" description="Disordered" evidence="1">
    <location>
        <begin position="78"/>
        <end position="112"/>
    </location>
</feature>
<feature type="compositionally biased region" description="Basic and acidic residues" evidence="1">
    <location>
        <begin position="91"/>
        <end position="102"/>
    </location>
</feature>
<proteinExistence type="predicted"/>
<evidence type="ECO:0000313" key="3">
    <source>
        <dbReference type="Proteomes" id="UP001396334"/>
    </source>
</evidence>
<evidence type="ECO:0000313" key="2">
    <source>
        <dbReference type="EMBL" id="KAK9003303.1"/>
    </source>
</evidence>
<feature type="compositionally biased region" description="Polar residues" evidence="1">
    <location>
        <begin position="14"/>
        <end position="35"/>
    </location>
</feature>
<protein>
    <submittedName>
        <fullName evidence="2">Uncharacterized protein</fullName>
    </submittedName>
</protein>
<dbReference type="Proteomes" id="UP001396334">
    <property type="component" value="Unassembled WGS sequence"/>
</dbReference>
<keyword evidence="3" id="KW-1185">Reference proteome</keyword>
<name>A0ABR2QRJ3_9ROSI</name>
<feature type="compositionally biased region" description="Basic residues" evidence="1">
    <location>
        <begin position="1"/>
        <end position="11"/>
    </location>
</feature>
<feature type="region of interest" description="Disordered" evidence="1">
    <location>
        <begin position="1"/>
        <end position="53"/>
    </location>
</feature>
<accession>A0ABR2QRJ3</accession>
<organism evidence="2 3">
    <name type="scientific">Hibiscus sabdariffa</name>
    <name type="common">roselle</name>
    <dbReference type="NCBI Taxonomy" id="183260"/>
    <lineage>
        <taxon>Eukaryota</taxon>
        <taxon>Viridiplantae</taxon>
        <taxon>Streptophyta</taxon>
        <taxon>Embryophyta</taxon>
        <taxon>Tracheophyta</taxon>
        <taxon>Spermatophyta</taxon>
        <taxon>Magnoliopsida</taxon>
        <taxon>eudicotyledons</taxon>
        <taxon>Gunneridae</taxon>
        <taxon>Pentapetalae</taxon>
        <taxon>rosids</taxon>
        <taxon>malvids</taxon>
        <taxon>Malvales</taxon>
        <taxon>Malvaceae</taxon>
        <taxon>Malvoideae</taxon>
        <taxon>Hibiscus</taxon>
    </lineage>
</organism>
<comment type="caution">
    <text evidence="2">The sequence shown here is derived from an EMBL/GenBank/DDBJ whole genome shotgun (WGS) entry which is preliminary data.</text>
</comment>
<gene>
    <name evidence="2" type="ORF">V6N11_060867</name>
</gene>
<reference evidence="2 3" key="1">
    <citation type="journal article" date="2024" name="G3 (Bethesda)">
        <title>Genome assembly of Hibiscus sabdariffa L. provides insights into metabolisms of medicinal natural products.</title>
        <authorList>
            <person name="Kim T."/>
        </authorList>
    </citation>
    <scope>NUCLEOTIDE SEQUENCE [LARGE SCALE GENOMIC DNA]</scope>
    <source>
        <strain evidence="2">TK-2024</strain>
        <tissue evidence="2">Old leaves</tissue>
    </source>
</reference>
<dbReference type="EMBL" id="JBBPBN010000034">
    <property type="protein sequence ID" value="KAK9003303.1"/>
    <property type="molecule type" value="Genomic_DNA"/>
</dbReference>
<sequence length="152" mass="17709">MNTRKHKRNRNNRQQCSLPQKTLSTLSSTRANSYQRKNHKRKQKADEEGGGNLTAYHHREKELCPQHLVVPKITIRRRAKGRYPTDESEEERSFREVQDQERLPAMSKPSALLTQPNNFTESKHKNFYSYTNAISLSTTSPARRRPHPSALL</sequence>
<evidence type="ECO:0000256" key="1">
    <source>
        <dbReference type="SAM" id="MobiDB-lite"/>
    </source>
</evidence>